<keyword evidence="2" id="KW-1185">Reference proteome</keyword>
<comment type="caution">
    <text evidence="1">The sequence shown here is derived from an EMBL/GenBank/DDBJ whole genome shotgun (WGS) entry which is preliminary data.</text>
</comment>
<dbReference type="InterPro" id="IPR001227">
    <property type="entry name" value="Ac_transferase_dom_sf"/>
</dbReference>
<dbReference type="Gene3D" id="3.40.366.10">
    <property type="entry name" value="Malonyl-Coenzyme A Acyl Carrier Protein, domain 2"/>
    <property type="match status" value="1"/>
</dbReference>
<dbReference type="SUPFAM" id="SSF52151">
    <property type="entry name" value="FabD/lysophospholipase-like"/>
    <property type="match status" value="1"/>
</dbReference>
<name>A0ABS3TZI4_9ACTN</name>
<reference evidence="1 2" key="1">
    <citation type="submission" date="2021-03" db="EMBL/GenBank/DDBJ databases">
        <title>Glycomyces sp. nov., a novel actinomycete isolated from soil.</title>
        <authorList>
            <person name="Yang X."/>
            <person name="Xu X."/>
        </authorList>
    </citation>
    <scope>NUCLEOTIDE SEQUENCE [LARGE SCALE GENOMIC DNA]</scope>
    <source>
        <strain evidence="1 2">NEAU-S30</strain>
    </source>
</reference>
<evidence type="ECO:0000313" key="1">
    <source>
        <dbReference type="EMBL" id="MBO3731920.1"/>
    </source>
</evidence>
<accession>A0ABS3TZI4</accession>
<dbReference type="Gene3D" id="3.30.70.250">
    <property type="entry name" value="Malonyl-CoA ACP transacylase, ACP-binding"/>
    <property type="match status" value="1"/>
</dbReference>
<protein>
    <recommendedName>
        <fullName evidence="3">ACP S-malonyltransferase</fullName>
    </recommendedName>
</protein>
<dbReference type="InterPro" id="IPR016035">
    <property type="entry name" value="Acyl_Trfase/lysoPLipase"/>
</dbReference>
<gene>
    <name evidence="1" type="ORF">J5V16_03740</name>
</gene>
<dbReference type="Proteomes" id="UP000681341">
    <property type="component" value="Unassembled WGS sequence"/>
</dbReference>
<evidence type="ECO:0008006" key="3">
    <source>
        <dbReference type="Google" id="ProtNLM"/>
    </source>
</evidence>
<proteinExistence type="predicted"/>
<sequence>MTQAQQARLVGFFPGLGSRSAFQDLGSALLESGAPEVTRIYREAAFALDVPGRPHRVLTEAANLPAGRLARQGFIGAALLVHSLALEAHLREAAARRGTPLIFRAYTGESFGMLTAAVAGGALSVGDGVAIAHAFTPMSLTAAEGVDRDEPLSRLMAAHLPVRQPLVPEPFHVVGLSGRPDRLAVALERLGRNFRREDVEVHKRYSPVQVNLYVRGERKPDFDWVVGQLPGVEAAELKAPTTFLAHASRMRALRTGLESFMDTHGIAFTKPHTAIIANHGSDQHLLTTAAEVREAVLSIADRVMDSQRTVASIERLHPDLVLELGPGGKSVQLLEDNHVTTPVAAYTGTETAELLDAFDTAGALVRELRRLHPAGDDLGVRHYDLLRTTFRSFAENGLCERYTRRLIGRLSARELLRDRPGGSTAYHRFLEAFQHTVVHRAHVEPARGELVLQARTKKRLIGADDELGRAYTELRIVDGSGAFSARAVAAARPEVLVAHFDRMPDADPESLRRQTDQLTETQPLAALVHERLMERLTDPAEGEAEAADRIACQYAVFQLLRLYRPAVLQQSDTYLIGGDPLGWLVALAASNAVTPPDVVELYAAVLRGSGTRFALERLMGAMRDAELPVIGPDGVPLQSKKDLAAAARAIFLEGALDEPIRTVHLSGDAEVIALGSRLDPDDVRGGRYRVEIVNLSDPQEVWQRGLNPALDAAEDRAAGALTAEQGLVLRQAQHRRILSSTINAYVHAGERITGFGRGGSESMTIFLTKPGETDVTVRKVLSEALVTASWDPAGEGVMLPPFAKARKQAEFLQALPGPVLRRFPEVYAVTERSIPALSGGSCAEVIYEMSYVPGEEVSRYIERRVPDPAVVARIYEHLVRTLHRDVHSFGRVPSPGGTLEASYFKKIEDRLALSARTAPRTFGPDLLGPERIWIDGRPYRNAGALLAWFRAHPEHQARLEPRYHALVMGDTNTENVKLTDTAALEAAQRLIETGAPAHRIDAALAAATDASLGIRFLDPRAIGFESSGADTRDDPMYDNKPWHNSIGHYDEIHFEHFKLAVDTGPGREPRVDVSFTPGNPFQRAYRVRDVAVTGAPVTPERPQGMEDHFAPVMTAALGLDDPDSPFLTDDPDWLVRFVFMMGTHFTAMPPFHFQAELDGTLTDTPLVQRRPVAIYCEGVKWLNWAAEMLEGTRTEFLGLPVPR</sequence>
<evidence type="ECO:0000313" key="2">
    <source>
        <dbReference type="Proteomes" id="UP000681341"/>
    </source>
</evidence>
<dbReference type="EMBL" id="JAGFNP010000002">
    <property type="protein sequence ID" value="MBO3731920.1"/>
    <property type="molecule type" value="Genomic_DNA"/>
</dbReference>
<organism evidence="1 2">
    <name type="scientific">Glycomyces niveus</name>
    <dbReference type="NCBI Taxonomy" id="2820287"/>
    <lineage>
        <taxon>Bacteria</taxon>
        <taxon>Bacillati</taxon>
        <taxon>Actinomycetota</taxon>
        <taxon>Actinomycetes</taxon>
        <taxon>Glycomycetales</taxon>
        <taxon>Glycomycetaceae</taxon>
        <taxon>Glycomyces</taxon>
    </lineage>
</organism>